<dbReference type="STRING" id="3821.A0A151TC38"/>
<dbReference type="SUPFAM" id="SSF49363">
    <property type="entry name" value="Purple acid phosphatase, N-terminal domain"/>
    <property type="match status" value="1"/>
</dbReference>
<accession>A0A151TC38</accession>
<dbReference type="Gene3D" id="2.60.40.380">
    <property type="entry name" value="Purple acid phosphatase-like, N-terminal"/>
    <property type="match status" value="1"/>
</dbReference>
<evidence type="ECO:0000313" key="3">
    <source>
        <dbReference type="Proteomes" id="UP000075243"/>
    </source>
</evidence>
<proteinExistence type="predicted"/>
<keyword evidence="3" id="KW-1185">Reference proteome</keyword>
<evidence type="ECO:0000256" key="1">
    <source>
        <dbReference type="ARBA" id="ARBA00022729"/>
    </source>
</evidence>
<keyword evidence="1" id="KW-0732">Signal</keyword>
<dbReference type="InterPro" id="IPR008963">
    <property type="entry name" value="Purple_acid_Pase-like_N"/>
</dbReference>
<dbReference type="Proteomes" id="UP000075243">
    <property type="component" value="Chromosome 7"/>
</dbReference>
<organism evidence="2 3">
    <name type="scientific">Cajanus cajan</name>
    <name type="common">Pigeon pea</name>
    <name type="synonym">Cajanus indicus</name>
    <dbReference type="NCBI Taxonomy" id="3821"/>
    <lineage>
        <taxon>Eukaryota</taxon>
        <taxon>Viridiplantae</taxon>
        <taxon>Streptophyta</taxon>
        <taxon>Embryophyta</taxon>
        <taxon>Tracheophyta</taxon>
        <taxon>Spermatophyta</taxon>
        <taxon>Magnoliopsida</taxon>
        <taxon>eudicotyledons</taxon>
        <taxon>Gunneridae</taxon>
        <taxon>Pentapetalae</taxon>
        <taxon>rosids</taxon>
        <taxon>fabids</taxon>
        <taxon>Fabales</taxon>
        <taxon>Fabaceae</taxon>
        <taxon>Papilionoideae</taxon>
        <taxon>50 kb inversion clade</taxon>
        <taxon>NPAAA clade</taxon>
        <taxon>indigoferoid/millettioid clade</taxon>
        <taxon>Phaseoleae</taxon>
        <taxon>Cajanus</taxon>
    </lineage>
</organism>
<dbReference type="Gramene" id="C.cajan_18677.t">
    <property type="protein sequence ID" value="C.cajan_18677.t"/>
    <property type="gene ID" value="C.cajan_18677"/>
</dbReference>
<sequence length="154" mass="17728">MIKLLGRKVGFLTLRDRLPALWKVQGGFELLDVSNGYFMVKFDLEADRDRVMHGFDTKYYYEVGIGNNTRQFWFETPPPVGPDVPYTFGVIGDLGQTYNSDTTLTHYEKNPAEGKTVLYVGDLSYADDYPFHDNTKWDTWGRFTERIVGPTHAQ</sequence>
<dbReference type="InterPro" id="IPR039331">
    <property type="entry name" value="PAPs-like"/>
</dbReference>
<gene>
    <name evidence="2" type="ORF">KK1_019221</name>
</gene>
<dbReference type="Gene3D" id="3.60.21.10">
    <property type="match status" value="1"/>
</dbReference>
<dbReference type="GO" id="GO:0046872">
    <property type="term" value="F:metal ion binding"/>
    <property type="evidence" value="ECO:0007669"/>
    <property type="project" value="InterPro"/>
</dbReference>
<dbReference type="GO" id="GO:0003993">
    <property type="term" value="F:acid phosphatase activity"/>
    <property type="evidence" value="ECO:0007669"/>
    <property type="project" value="InterPro"/>
</dbReference>
<protein>
    <submittedName>
        <fullName evidence="2">Purple acid phosphatase 2</fullName>
    </submittedName>
</protein>
<reference evidence="2 3" key="1">
    <citation type="journal article" date="2012" name="Nat. Biotechnol.">
        <title>Draft genome sequence of pigeonpea (Cajanus cajan), an orphan legume crop of resource-poor farmers.</title>
        <authorList>
            <person name="Varshney R.K."/>
            <person name="Chen W."/>
            <person name="Li Y."/>
            <person name="Bharti A.K."/>
            <person name="Saxena R.K."/>
            <person name="Schlueter J.A."/>
            <person name="Donoghue M.T."/>
            <person name="Azam S."/>
            <person name="Fan G."/>
            <person name="Whaley A.M."/>
            <person name="Farmer A.D."/>
            <person name="Sheridan J."/>
            <person name="Iwata A."/>
            <person name="Tuteja R."/>
            <person name="Penmetsa R.V."/>
            <person name="Wu W."/>
            <person name="Upadhyaya H.D."/>
            <person name="Yang S.P."/>
            <person name="Shah T."/>
            <person name="Saxena K.B."/>
            <person name="Michael T."/>
            <person name="McCombie W.R."/>
            <person name="Yang B."/>
            <person name="Zhang G."/>
            <person name="Yang H."/>
            <person name="Wang J."/>
            <person name="Spillane C."/>
            <person name="Cook D.R."/>
            <person name="May G.D."/>
            <person name="Xu X."/>
            <person name="Jackson S.A."/>
        </authorList>
    </citation>
    <scope>NUCLEOTIDE SEQUENCE [LARGE SCALE GENOMIC DNA]</scope>
    <source>
        <strain evidence="3">cv. Asha</strain>
    </source>
</reference>
<dbReference type="EMBL" id="CM003609">
    <property type="protein sequence ID" value="KYP64619.1"/>
    <property type="molecule type" value="Genomic_DNA"/>
</dbReference>
<name>A0A151TC38_CAJCA</name>
<dbReference type="PANTHER" id="PTHR22953:SF35">
    <property type="entry name" value="FE(3+)-ZN(2+) PURPLE ACID PHOSPHATASE 12"/>
    <property type="match status" value="1"/>
</dbReference>
<dbReference type="PANTHER" id="PTHR22953">
    <property type="entry name" value="ACID PHOSPHATASE RELATED"/>
    <property type="match status" value="1"/>
</dbReference>
<dbReference type="AlphaFoldDB" id="A0A151TC38"/>
<dbReference type="InterPro" id="IPR029052">
    <property type="entry name" value="Metallo-depent_PP-like"/>
</dbReference>
<evidence type="ECO:0000313" key="2">
    <source>
        <dbReference type="EMBL" id="KYP64619.1"/>
    </source>
</evidence>